<organism evidence="1 2">
    <name type="scientific">Cetraspora pellucida</name>
    <dbReference type="NCBI Taxonomy" id="1433469"/>
    <lineage>
        <taxon>Eukaryota</taxon>
        <taxon>Fungi</taxon>
        <taxon>Fungi incertae sedis</taxon>
        <taxon>Mucoromycota</taxon>
        <taxon>Glomeromycotina</taxon>
        <taxon>Glomeromycetes</taxon>
        <taxon>Diversisporales</taxon>
        <taxon>Gigasporaceae</taxon>
        <taxon>Cetraspora</taxon>
    </lineage>
</organism>
<feature type="non-terminal residue" evidence="1">
    <location>
        <position position="481"/>
    </location>
</feature>
<name>A0ACA9MFX4_9GLOM</name>
<accession>A0ACA9MFX4</accession>
<keyword evidence="2" id="KW-1185">Reference proteome</keyword>
<proteinExistence type="predicted"/>
<protein>
    <submittedName>
        <fullName evidence="1">12710_t:CDS:1</fullName>
    </submittedName>
</protein>
<evidence type="ECO:0000313" key="2">
    <source>
        <dbReference type="Proteomes" id="UP000789366"/>
    </source>
</evidence>
<sequence>MLNYAVKSSRWTRNIFMIHPVRQFSISRSNRFLNIIESVRRNAHRNDSKDDASKNTSTWLIRNAREIKNVEELMRKEKPAESFTIIPRSTRSGIKSSYWIDNLINKTKPKYPKDSLEPLVIPKREIMSKKVTDSYVEEFLPFKSDPDLLEDYISSDGTIRVEKIFPDLDLLGTIIAFKHCENEHGDTPPLTVVTASVDRLDLMKPIPIVDIRLSGIHSDTLRMLGIVPWKMESLQEGVLKNIQPKPEVNRDALSTCKTILNARFTMVARDPFMNISAQVNTLQLENEHQRKLFQLGEEQKARRSKAAASSLNKQPPTEEEKELIHKLLFFEHHNGEKQDNFVWMNETTMESVTLMTPQNRNIHGYIFGGYLMLLAYELAFSNACVFLRSRPTFLALDEISFRKPVPIGSILSMSSQVVYAEGPPHKSFQVAVTADVIDIESEKRETTNVFHFTFRSNNVDDVRRVMPRTYYEALKYVEGKR</sequence>
<dbReference type="Proteomes" id="UP000789366">
    <property type="component" value="Unassembled WGS sequence"/>
</dbReference>
<reference evidence="1" key="1">
    <citation type="submission" date="2021-06" db="EMBL/GenBank/DDBJ databases">
        <authorList>
            <person name="Kallberg Y."/>
            <person name="Tangrot J."/>
            <person name="Rosling A."/>
        </authorList>
    </citation>
    <scope>NUCLEOTIDE SEQUENCE</scope>
    <source>
        <strain evidence="1">28 12/20/2015</strain>
    </source>
</reference>
<dbReference type="EMBL" id="CAJVPW010008133">
    <property type="protein sequence ID" value="CAG8590131.1"/>
    <property type="molecule type" value="Genomic_DNA"/>
</dbReference>
<gene>
    <name evidence="1" type="ORF">SPELUC_LOCUS6714</name>
</gene>
<comment type="caution">
    <text evidence="1">The sequence shown here is derived from an EMBL/GenBank/DDBJ whole genome shotgun (WGS) entry which is preliminary data.</text>
</comment>
<evidence type="ECO:0000313" key="1">
    <source>
        <dbReference type="EMBL" id="CAG8590131.1"/>
    </source>
</evidence>